<organism evidence="3 4">
    <name type="scientific">Microvenator marinus</name>
    <dbReference type="NCBI Taxonomy" id="2600177"/>
    <lineage>
        <taxon>Bacteria</taxon>
        <taxon>Deltaproteobacteria</taxon>
        <taxon>Bradymonadales</taxon>
        <taxon>Microvenatoraceae</taxon>
        <taxon>Microvenator</taxon>
    </lineage>
</organism>
<dbReference type="RefSeq" id="WP_146959425.1">
    <property type="nucleotide sequence ID" value="NZ_CP042467.1"/>
</dbReference>
<evidence type="ECO:0000313" key="3">
    <source>
        <dbReference type="EMBL" id="QED27677.1"/>
    </source>
</evidence>
<dbReference type="Pfam" id="PF14064">
    <property type="entry name" value="HmuY"/>
    <property type="match status" value="1"/>
</dbReference>
<dbReference type="InterPro" id="IPR025921">
    <property type="entry name" value="HmuY"/>
</dbReference>
<dbReference type="CDD" id="cd12105">
    <property type="entry name" value="HmuY"/>
    <property type="match status" value="1"/>
</dbReference>
<dbReference type="PROSITE" id="PS51257">
    <property type="entry name" value="PROKAR_LIPOPROTEIN"/>
    <property type="match status" value="1"/>
</dbReference>
<dbReference type="OrthoDB" id="5494796at2"/>
<feature type="region of interest" description="Disordered" evidence="1">
    <location>
        <begin position="26"/>
        <end position="69"/>
    </location>
</feature>
<gene>
    <name evidence="3" type="ORF">FRD01_10620</name>
</gene>
<accession>A0A5B8XR94</accession>
<keyword evidence="2" id="KW-0732">Signal</keyword>
<dbReference type="KEGG" id="bbae:FRD01_10620"/>
<keyword evidence="4" id="KW-1185">Reference proteome</keyword>
<proteinExistence type="predicted"/>
<dbReference type="AlphaFoldDB" id="A0A5B8XR94"/>
<feature type="chain" id="PRO_5022892077" evidence="2">
    <location>
        <begin position="20"/>
        <end position="285"/>
    </location>
</feature>
<dbReference type="EMBL" id="CP042467">
    <property type="protein sequence ID" value="QED27677.1"/>
    <property type="molecule type" value="Genomic_DNA"/>
</dbReference>
<dbReference type="Proteomes" id="UP000321595">
    <property type="component" value="Chromosome"/>
</dbReference>
<name>A0A5B8XR94_9DELT</name>
<evidence type="ECO:0000256" key="2">
    <source>
        <dbReference type="SAM" id="SignalP"/>
    </source>
</evidence>
<feature type="signal peptide" evidence="2">
    <location>
        <begin position="1"/>
        <end position="19"/>
    </location>
</feature>
<evidence type="ECO:0000313" key="4">
    <source>
        <dbReference type="Proteomes" id="UP000321595"/>
    </source>
</evidence>
<evidence type="ECO:0000256" key="1">
    <source>
        <dbReference type="SAM" id="MobiDB-lite"/>
    </source>
</evidence>
<reference evidence="3 4" key="1">
    <citation type="submission" date="2019-08" db="EMBL/GenBank/DDBJ databases">
        <authorList>
            <person name="Liang Q."/>
        </authorList>
    </citation>
    <scope>NUCLEOTIDE SEQUENCE [LARGE SCALE GENOMIC DNA]</scope>
    <source>
        <strain evidence="3 4">V1718</strain>
    </source>
</reference>
<protein>
    <submittedName>
        <fullName evidence="3">Uncharacterized protein</fullName>
    </submittedName>
</protein>
<sequence>MSKKYILVLILSAMWIGCGDEGDSGENNTAGNNTTGNNTTGNNTNVGTNDNNTNSGTTGDNNTNNTNNNETVVTVNNVNNPPVIDVPCFDELKEGWPLNEGVNAGAVSITEAEGVFSGTIDAASGGSMAAASSSFLYVDLDTGAKVEVDDFGAYENTEWDLAFKRVLIRTNSSSSGIGAVELGKVADTTFEEASLASVTTWATDDTMDASCIPDTDPINNLITAFNLLNLDNPSGSESWYSYEMGISTQPDVYFVKNAEGTKTFKFAIDGWASGVYTVKWEEVAQ</sequence>